<gene>
    <name evidence="2" type="ORF">LGQ90_04385</name>
</gene>
<name>A0A9X1LHK9_9FLAO</name>
<dbReference type="Gene3D" id="4.10.1080.10">
    <property type="entry name" value="TSP type-3 repeat"/>
    <property type="match status" value="1"/>
</dbReference>
<evidence type="ECO:0000256" key="1">
    <source>
        <dbReference type="SAM" id="MobiDB-lite"/>
    </source>
</evidence>
<proteinExistence type="predicted"/>
<feature type="compositionally biased region" description="Acidic residues" evidence="1">
    <location>
        <begin position="165"/>
        <end position="186"/>
    </location>
</feature>
<comment type="caution">
    <text evidence="2">The sequence shown here is derived from an EMBL/GenBank/DDBJ whole genome shotgun (WGS) entry which is preliminary data.</text>
</comment>
<dbReference type="InterPro" id="IPR028974">
    <property type="entry name" value="TSP_type-3_rpt"/>
</dbReference>
<reference evidence="2" key="1">
    <citation type="submission" date="2021-10" db="EMBL/GenBank/DDBJ databases">
        <title>Gramella sp. ASW11-100T, isolated from marine sediment.</title>
        <authorList>
            <person name="Xia C."/>
        </authorList>
    </citation>
    <scope>NUCLEOTIDE SEQUENCE</scope>
    <source>
        <strain evidence="2">ASW11-100</strain>
    </source>
</reference>
<feature type="region of interest" description="Disordered" evidence="1">
    <location>
        <begin position="143"/>
        <end position="226"/>
    </location>
</feature>
<keyword evidence="3" id="KW-1185">Reference proteome</keyword>
<sequence>MRRLLFGILSLIFLNSCDDGEIIVTTFDFEDSTVQFCEGPNKNVFYAVNNNDVFESISLEFRKDLLDLDEDGNLVPEEEEISFDLTGSSSTDNRIVYRIFNSEVPNDYFCNVVPPREPAVIKEWISGTGATVFITTSFADESGDIDVDGDGLTNAEEGWNAEGVDLQDTDSDGIPDYLDVDDDGDNVETSIEIENPDNDPVNADGDRDTDEDGIPNYLDNDDDNDGVPTRLEVSNDDLDNPIALQTAQGISNYLNPEQTSQLQHDEYIDHNITRNYGFRIIVEDLKFIKQDGSGESIQYESYDFGNFAESGIEFIQCPSQDPDCGETDTEEEEEEETEETN</sequence>
<feature type="compositionally biased region" description="Acidic residues" evidence="1">
    <location>
        <begin position="207"/>
        <end position="225"/>
    </location>
</feature>
<accession>A0A9X1LHK9</accession>
<dbReference type="RefSeq" id="WP_229338482.1">
    <property type="nucleotide sequence ID" value="NZ_JAJBZG010000001.1"/>
</dbReference>
<evidence type="ECO:0000313" key="3">
    <source>
        <dbReference type="Proteomes" id="UP001139414"/>
    </source>
</evidence>
<feature type="compositionally biased region" description="Acidic residues" evidence="1">
    <location>
        <begin position="323"/>
        <end position="341"/>
    </location>
</feature>
<organism evidence="2 3">
    <name type="scientific">Christiangramia sediminis</name>
    <dbReference type="NCBI Taxonomy" id="2881336"/>
    <lineage>
        <taxon>Bacteria</taxon>
        <taxon>Pseudomonadati</taxon>
        <taxon>Bacteroidota</taxon>
        <taxon>Flavobacteriia</taxon>
        <taxon>Flavobacteriales</taxon>
        <taxon>Flavobacteriaceae</taxon>
        <taxon>Christiangramia</taxon>
    </lineage>
</organism>
<evidence type="ECO:0000313" key="2">
    <source>
        <dbReference type="EMBL" id="MCB7480494.1"/>
    </source>
</evidence>
<protein>
    <recommendedName>
        <fullName evidence="4">Thrombospondin</fullName>
    </recommendedName>
</protein>
<dbReference type="EMBL" id="JAJBZG010000001">
    <property type="protein sequence ID" value="MCB7480494.1"/>
    <property type="molecule type" value="Genomic_DNA"/>
</dbReference>
<feature type="region of interest" description="Disordered" evidence="1">
    <location>
        <begin position="316"/>
        <end position="341"/>
    </location>
</feature>
<dbReference type="AlphaFoldDB" id="A0A9X1LHK9"/>
<dbReference type="GO" id="GO:0005509">
    <property type="term" value="F:calcium ion binding"/>
    <property type="evidence" value="ECO:0007669"/>
    <property type="project" value="InterPro"/>
</dbReference>
<dbReference type="Proteomes" id="UP001139414">
    <property type="component" value="Unassembled WGS sequence"/>
</dbReference>
<evidence type="ECO:0008006" key="4">
    <source>
        <dbReference type="Google" id="ProtNLM"/>
    </source>
</evidence>